<dbReference type="PROSITE" id="PS50053">
    <property type="entry name" value="UBIQUITIN_2"/>
    <property type="match status" value="1"/>
</dbReference>
<dbReference type="InterPro" id="IPR011332">
    <property type="entry name" value="Ribosomal_zn-bd"/>
</dbReference>
<keyword evidence="5" id="KW-0689">Ribosomal protein</keyword>
<sequence>MYKKHHIARMFMCRCCNFAFPDKTTMHMHIHAKEEGKNVSIPVIGKGLTASERLLDPSAFNIPPPTTTTTVISPQLPTSNILPSTLSLPYFSPPSISSVSQAPTSNMSSFVLPEEFAKLRDRLVMNSLFSQQGLGMAAAWLSNLPKPIPTTQPTSNMLSMMRQDEDEEIINVDERENDNLMEDKLEGEKMPEELKPLSVEGKRLSDSPSSNASLASGDGCSPAHTSSAHSPIVGLFKKDISTPSAFHHLNVDSRPCLEGAGSSPSHVSPSETHSSVSPDGNCYECQVYKTKLVISENKCRYLESRGNTLQSEAVNAQSQASIVESALRTAEIESVGMKQRNELLHRRLIDCQVSSWVTSPRMVFIKGLDGVSRTYQIGPETTVAQLKQLIEQAEGIPDDEQRLLLAGHQLADDDQGIDADATIHLSLSLLGGGKKRKKKIYTTPKKIKHKKKKVKLAVLKFYKVDGSGSVVRQRKECQSASCGGGVFMAAHENRYYCGRCHSTLVVEEPAGGASGGGGGAKGGKKGKK</sequence>
<dbReference type="SMART" id="SM00213">
    <property type="entry name" value="UBQ"/>
    <property type="match status" value="1"/>
</dbReference>
<keyword evidence="10" id="KW-1185">Reference proteome</keyword>
<comment type="similarity">
    <text evidence="2">In the C-terminal section; belongs to the eukaryotic ribosomal protein eS31 family.</text>
</comment>
<name>A0A2A2LLA4_9BILA</name>
<keyword evidence="3" id="KW-1017">Isopeptide bond</keyword>
<dbReference type="OrthoDB" id="428577at2759"/>
<dbReference type="GO" id="GO:1990904">
    <property type="term" value="C:ribonucleoprotein complex"/>
    <property type="evidence" value="ECO:0007669"/>
    <property type="project" value="UniProtKB-KW"/>
</dbReference>
<feature type="domain" description="Ubiquitin-like" evidence="8">
    <location>
        <begin position="361"/>
        <end position="432"/>
    </location>
</feature>
<feature type="compositionally biased region" description="Polar residues" evidence="7">
    <location>
        <begin position="262"/>
        <end position="278"/>
    </location>
</feature>
<accession>A0A2A2LLA4</accession>
<dbReference type="InterPro" id="IPR029071">
    <property type="entry name" value="Ubiquitin-like_domsf"/>
</dbReference>
<dbReference type="GO" id="GO:0005840">
    <property type="term" value="C:ribosome"/>
    <property type="evidence" value="ECO:0007669"/>
    <property type="project" value="UniProtKB-KW"/>
</dbReference>
<evidence type="ECO:0000256" key="4">
    <source>
        <dbReference type="ARBA" id="ARBA00022833"/>
    </source>
</evidence>
<evidence type="ECO:0000313" key="10">
    <source>
        <dbReference type="Proteomes" id="UP000218231"/>
    </source>
</evidence>
<dbReference type="GO" id="GO:0003735">
    <property type="term" value="F:structural constituent of ribosome"/>
    <property type="evidence" value="ECO:0007669"/>
    <property type="project" value="InterPro"/>
</dbReference>
<evidence type="ECO:0000256" key="2">
    <source>
        <dbReference type="ARBA" id="ARBA00009891"/>
    </source>
</evidence>
<dbReference type="CDD" id="cd17039">
    <property type="entry name" value="Ubl_ubiquitin_like"/>
    <property type="match status" value="1"/>
</dbReference>
<dbReference type="GO" id="GO:0006412">
    <property type="term" value="P:translation"/>
    <property type="evidence" value="ECO:0007669"/>
    <property type="project" value="InterPro"/>
</dbReference>
<dbReference type="Proteomes" id="UP000218231">
    <property type="component" value="Unassembled WGS sequence"/>
</dbReference>
<organism evidence="9 10">
    <name type="scientific">Diploscapter pachys</name>
    <dbReference type="NCBI Taxonomy" id="2018661"/>
    <lineage>
        <taxon>Eukaryota</taxon>
        <taxon>Metazoa</taxon>
        <taxon>Ecdysozoa</taxon>
        <taxon>Nematoda</taxon>
        <taxon>Chromadorea</taxon>
        <taxon>Rhabditida</taxon>
        <taxon>Rhabditina</taxon>
        <taxon>Rhabditomorpha</taxon>
        <taxon>Rhabditoidea</taxon>
        <taxon>Rhabditidae</taxon>
        <taxon>Diploscapter</taxon>
    </lineage>
</organism>
<dbReference type="Pfam" id="PF00240">
    <property type="entry name" value="ubiquitin"/>
    <property type="match status" value="1"/>
</dbReference>
<evidence type="ECO:0000256" key="3">
    <source>
        <dbReference type="ARBA" id="ARBA00022499"/>
    </source>
</evidence>
<feature type="compositionally biased region" description="Basic and acidic residues" evidence="7">
    <location>
        <begin position="172"/>
        <end position="205"/>
    </location>
</feature>
<feature type="region of interest" description="Disordered" evidence="7">
    <location>
        <begin position="257"/>
        <end position="278"/>
    </location>
</feature>
<dbReference type="EMBL" id="LIAE01006622">
    <property type="protein sequence ID" value="PAV86885.1"/>
    <property type="molecule type" value="Genomic_DNA"/>
</dbReference>
<evidence type="ECO:0000256" key="1">
    <source>
        <dbReference type="ARBA" id="ARBA00008373"/>
    </source>
</evidence>
<reference evidence="9 10" key="1">
    <citation type="journal article" date="2017" name="Curr. Biol.">
        <title>Genome architecture and evolution of a unichromosomal asexual nematode.</title>
        <authorList>
            <person name="Fradin H."/>
            <person name="Zegar C."/>
            <person name="Gutwein M."/>
            <person name="Lucas J."/>
            <person name="Kovtun M."/>
            <person name="Corcoran D."/>
            <person name="Baugh L.R."/>
            <person name="Kiontke K."/>
            <person name="Gunsalus K."/>
            <person name="Fitch D.H."/>
            <person name="Piano F."/>
        </authorList>
    </citation>
    <scope>NUCLEOTIDE SEQUENCE [LARGE SCALE GENOMIC DNA]</scope>
    <source>
        <strain evidence="9">PF1309</strain>
    </source>
</reference>
<evidence type="ECO:0000256" key="6">
    <source>
        <dbReference type="ARBA" id="ARBA00023274"/>
    </source>
</evidence>
<keyword evidence="4" id="KW-0862">Zinc</keyword>
<dbReference type="SMART" id="SM01402">
    <property type="entry name" value="Ribosomal_S27"/>
    <property type="match status" value="1"/>
</dbReference>
<feature type="compositionally biased region" description="Low complexity" evidence="7">
    <location>
        <begin position="206"/>
        <end position="216"/>
    </location>
</feature>
<evidence type="ECO:0000259" key="8">
    <source>
        <dbReference type="PROSITE" id="PS50053"/>
    </source>
</evidence>
<dbReference type="SUPFAM" id="SSF54236">
    <property type="entry name" value="Ubiquitin-like"/>
    <property type="match status" value="1"/>
</dbReference>
<dbReference type="AlphaFoldDB" id="A0A2A2LLA4"/>
<dbReference type="InterPro" id="IPR002906">
    <property type="entry name" value="Ribosomal_eS31"/>
</dbReference>
<evidence type="ECO:0000256" key="7">
    <source>
        <dbReference type="SAM" id="MobiDB-lite"/>
    </source>
</evidence>
<evidence type="ECO:0000256" key="5">
    <source>
        <dbReference type="ARBA" id="ARBA00022980"/>
    </source>
</evidence>
<comment type="caution">
    <text evidence="9">The sequence shown here is derived from an EMBL/GenBank/DDBJ whole genome shotgun (WGS) entry which is preliminary data.</text>
</comment>
<dbReference type="InterPro" id="IPR000626">
    <property type="entry name" value="Ubiquitin-like_dom"/>
</dbReference>
<dbReference type="Pfam" id="PF01599">
    <property type="entry name" value="Ribosomal_S27"/>
    <property type="match status" value="1"/>
</dbReference>
<keyword evidence="6" id="KW-0687">Ribonucleoprotein</keyword>
<dbReference type="Gene3D" id="3.10.20.90">
    <property type="entry name" value="Phosphatidylinositol 3-kinase Catalytic Subunit, Chain A, domain 1"/>
    <property type="match status" value="1"/>
</dbReference>
<protein>
    <recommendedName>
        <fullName evidence="8">Ubiquitin-like domain-containing protein</fullName>
    </recommendedName>
</protein>
<dbReference type="STRING" id="2018661.A0A2A2LLA4"/>
<gene>
    <name evidence="9" type="ORF">WR25_02064</name>
</gene>
<dbReference type="SUPFAM" id="SSF57829">
    <property type="entry name" value="Zn-binding ribosomal proteins"/>
    <property type="match status" value="1"/>
</dbReference>
<comment type="similarity">
    <text evidence="1">In the N-terminal section; belongs to the ubiquitin family.</text>
</comment>
<feature type="region of interest" description="Disordered" evidence="7">
    <location>
        <begin position="167"/>
        <end position="227"/>
    </location>
</feature>
<dbReference type="Gene3D" id="6.20.50.150">
    <property type="match status" value="1"/>
</dbReference>
<evidence type="ECO:0000313" key="9">
    <source>
        <dbReference type="EMBL" id="PAV86885.1"/>
    </source>
</evidence>
<dbReference type="InterPro" id="IPR038582">
    <property type="entry name" value="Ribosomal_eS31_euk-type_sf"/>
</dbReference>
<proteinExistence type="inferred from homology"/>